<dbReference type="PANTHER" id="PTHR48081">
    <property type="entry name" value="AB HYDROLASE SUPERFAMILY PROTEIN C4A8.06C"/>
    <property type="match status" value="1"/>
</dbReference>
<dbReference type="GO" id="GO:0016798">
    <property type="term" value="F:hydrolase activity, acting on glycosyl bonds"/>
    <property type="evidence" value="ECO:0007669"/>
    <property type="project" value="UniProtKB-KW"/>
</dbReference>
<dbReference type="InterPro" id="IPR050300">
    <property type="entry name" value="GDXG_lipolytic_enzyme"/>
</dbReference>
<evidence type="ECO:0000256" key="2">
    <source>
        <dbReference type="SAM" id="SignalP"/>
    </source>
</evidence>
<dbReference type="RefSeq" id="WP_281764193.1">
    <property type="nucleotide sequence ID" value="NZ_BRVO01000001.1"/>
</dbReference>
<organism evidence="4 5">
    <name type="scientific">Neptunitalea lumnitzerae</name>
    <dbReference type="NCBI Taxonomy" id="2965509"/>
    <lineage>
        <taxon>Bacteria</taxon>
        <taxon>Pseudomonadati</taxon>
        <taxon>Bacteroidota</taxon>
        <taxon>Flavobacteriia</taxon>
        <taxon>Flavobacteriales</taxon>
        <taxon>Flavobacteriaceae</taxon>
        <taxon>Neptunitalea</taxon>
    </lineage>
</organism>
<proteinExistence type="predicted"/>
<sequence>MKTLILIACTVLGSALHAQTTNEYTINLWPNDIPNHVTSSSKEEASNANHILWITHVQTPSIDVYLPTRRIATGAGVLICPGGGYGGLAYDWEGTDIAKWLNAKGIAAFVLKYRLPGDASVKTPNLAPLQDAQRAMRIIKGRMTEFHLEEGKIGVMGFSAGGHLASTLGTQYNREVYPKSDSLDQLSARPDFMALVYPVISMKKDITHEGSQINLLGKDASEKLINQYSNELQVTTDTPPTFLIHATDDGAVPVQNSLLFFDALTKKEVPVEMHLFPKGGHGFAFGYDTKGLSEWTVLCYNWIQALSSSK</sequence>
<feature type="chain" id="PRO_5047125477" evidence="2">
    <location>
        <begin position="19"/>
        <end position="310"/>
    </location>
</feature>
<dbReference type="EMBL" id="BRVO01000001">
    <property type="protein sequence ID" value="GLB48559.1"/>
    <property type="molecule type" value="Genomic_DNA"/>
</dbReference>
<evidence type="ECO:0000313" key="4">
    <source>
        <dbReference type="EMBL" id="GLB48559.1"/>
    </source>
</evidence>
<keyword evidence="1 4" id="KW-0378">Hydrolase</keyword>
<keyword evidence="4" id="KW-0858">Xylan degradation</keyword>
<evidence type="ECO:0000259" key="3">
    <source>
        <dbReference type="Pfam" id="PF20434"/>
    </source>
</evidence>
<accession>A0ABQ5MGL0</accession>
<dbReference type="PANTHER" id="PTHR48081:SF6">
    <property type="entry name" value="PEPTIDASE S9 PROLYL OLIGOPEPTIDASE CATALYTIC DOMAIN-CONTAINING PROTEIN"/>
    <property type="match status" value="1"/>
</dbReference>
<dbReference type="GO" id="GO:0045493">
    <property type="term" value="P:xylan catabolic process"/>
    <property type="evidence" value="ECO:0007669"/>
    <property type="project" value="UniProtKB-KW"/>
</dbReference>
<dbReference type="SUPFAM" id="SSF53474">
    <property type="entry name" value="alpha/beta-Hydrolases"/>
    <property type="match status" value="1"/>
</dbReference>
<dbReference type="Proteomes" id="UP001143543">
    <property type="component" value="Unassembled WGS sequence"/>
</dbReference>
<comment type="caution">
    <text evidence="4">The sequence shown here is derived from an EMBL/GenBank/DDBJ whole genome shotgun (WGS) entry which is preliminary data.</text>
</comment>
<dbReference type="Gene3D" id="3.40.50.1820">
    <property type="entry name" value="alpha/beta hydrolase"/>
    <property type="match status" value="1"/>
</dbReference>
<evidence type="ECO:0000313" key="5">
    <source>
        <dbReference type="Proteomes" id="UP001143543"/>
    </source>
</evidence>
<name>A0ABQ5MGL0_9FLAO</name>
<feature type="signal peptide" evidence="2">
    <location>
        <begin position="1"/>
        <end position="18"/>
    </location>
</feature>
<dbReference type="Pfam" id="PF20434">
    <property type="entry name" value="BD-FAE"/>
    <property type="match status" value="1"/>
</dbReference>
<protein>
    <submittedName>
        <fullName evidence="4">Xylanase</fullName>
    </submittedName>
</protein>
<keyword evidence="4" id="KW-0326">Glycosidase</keyword>
<evidence type="ECO:0000256" key="1">
    <source>
        <dbReference type="ARBA" id="ARBA00022801"/>
    </source>
</evidence>
<keyword evidence="4" id="KW-0624">Polysaccharide degradation</keyword>
<gene>
    <name evidence="4" type="primary">xynB</name>
    <name evidence="4" type="ORF">Y10_09270</name>
</gene>
<dbReference type="InterPro" id="IPR049492">
    <property type="entry name" value="BD-FAE-like_dom"/>
</dbReference>
<keyword evidence="4" id="KW-0119">Carbohydrate metabolism</keyword>
<keyword evidence="5" id="KW-1185">Reference proteome</keyword>
<feature type="domain" description="BD-FAE-like" evidence="3">
    <location>
        <begin position="62"/>
        <end position="264"/>
    </location>
</feature>
<dbReference type="InterPro" id="IPR029058">
    <property type="entry name" value="AB_hydrolase_fold"/>
</dbReference>
<reference evidence="4" key="1">
    <citation type="submission" date="2022-07" db="EMBL/GenBank/DDBJ databases">
        <title>Taxonomy of Novel Oxalotrophic and Methylotrophic Bacteria.</title>
        <authorList>
            <person name="Sahin N."/>
            <person name="Tani A."/>
        </authorList>
    </citation>
    <scope>NUCLEOTIDE SEQUENCE</scope>
    <source>
        <strain evidence="4">Y10</strain>
    </source>
</reference>
<keyword evidence="2" id="KW-0732">Signal</keyword>